<reference evidence="1" key="1">
    <citation type="submission" date="2014-09" db="EMBL/GenBank/DDBJ databases">
        <authorList>
            <person name="Magalhaes I.L.F."/>
            <person name="Oliveira U."/>
            <person name="Santos F.R."/>
            <person name="Vidigal T.H.D.A."/>
            <person name="Brescovit A.D."/>
            <person name="Santos A.J."/>
        </authorList>
    </citation>
    <scope>NUCLEOTIDE SEQUENCE</scope>
    <source>
        <tissue evidence="1">Shoot tissue taken approximately 20 cm above the soil surface</tissue>
    </source>
</reference>
<reference evidence="1" key="2">
    <citation type="journal article" date="2015" name="Data Brief">
        <title>Shoot transcriptome of the giant reed, Arundo donax.</title>
        <authorList>
            <person name="Barrero R.A."/>
            <person name="Guerrero F.D."/>
            <person name="Moolhuijzen P."/>
            <person name="Goolsby J.A."/>
            <person name="Tidwell J."/>
            <person name="Bellgard S.E."/>
            <person name="Bellgard M.I."/>
        </authorList>
    </citation>
    <scope>NUCLEOTIDE SEQUENCE</scope>
    <source>
        <tissue evidence="1">Shoot tissue taken approximately 20 cm above the soil surface</tissue>
    </source>
</reference>
<proteinExistence type="predicted"/>
<dbReference type="EMBL" id="GBRH01176966">
    <property type="protein sequence ID" value="JAE20930.1"/>
    <property type="molecule type" value="Transcribed_RNA"/>
</dbReference>
<dbReference type="AlphaFoldDB" id="A0A0A9G778"/>
<protein>
    <submittedName>
        <fullName evidence="1">Uncharacterized protein</fullName>
    </submittedName>
</protein>
<evidence type="ECO:0000313" key="1">
    <source>
        <dbReference type="EMBL" id="JAE20930.1"/>
    </source>
</evidence>
<sequence>MLSGNRQMPKSRLLTLSPVQTKGLSWYIAMSIIETWMLMRVITVSLFA</sequence>
<organism evidence="1">
    <name type="scientific">Arundo donax</name>
    <name type="common">Giant reed</name>
    <name type="synonym">Donax arundinaceus</name>
    <dbReference type="NCBI Taxonomy" id="35708"/>
    <lineage>
        <taxon>Eukaryota</taxon>
        <taxon>Viridiplantae</taxon>
        <taxon>Streptophyta</taxon>
        <taxon>Embryophyta</taxon>
        <taxon>Tracheophyta</taxon>
        <taxon>Spermatophyta</taxon>
        <taxon>Magnoliopsida</taxon>
        <taxon>Liliopsida</taxon>
        <taxon>Poales</taxon>
        <taxon>Poaceae</taxon>
        <taxon>PACMAD clade</taxon>
        <taxon>Arundinoideae</taxon>
        <taxon>Arundineae</taxon>
        <taxon>Arundo</taxon>
    </lineage>
</organism>
<accession>A0A0A9G778</accession>
<name>A0A0A9G778_ARUDO</name>